<feature type="compositionally biased region" description="Basic and acidic residues" evidence="11">
    <location>
        <begin position="261"/>
        <end position="276"/>
    </location>
</feature>
<dbReference type="Pfam" id="PF13691">
    <property type="entry name" value="Lactamase_B_4"/>
    <property type="match status" value="1"/>
</dbReference>
<comment type="similarity">
    <text evidence="3">Belongs to the RNase Z family.</text>
</comment>
<evidence type="ECO:0000256" key="7">
    <source>
        <dbReference type="ARBA" id="ARBA00022723"/>
    </source>
</evidence>
<comment type="caution">
    <text evidence="14">The sequence shown here is derived from an EMBL/GenBank/DDBJ whole genome shotgun (WGS) entry which is preliminary data.</text>
</comment>
<evidence type="ECO:0000256" key="1">
    <source>
        <dbReference type="ARBA" id="ARBA00000402"/>
    </source>
</evidence>
<dbReference type="Pfam" id="PF12706">
    <property type="entry name" value="Lactamase_B_2"/>
    <property type="match status" value="1"/>
</dbReference>
<proteinExistence type="inferred from homology"/>
<feature type="region of interest" description="Disordered" evidence="11">
    <location>
        <begin position="234"/>
        <end position="307"/>
    </location>
</feature>
<comment type="catalytic activity">
    <reaction evidence="1">
        <text>Endonucleolytic cleavage of RNA, removing extra 3' nucleotides from tRNA precursor, generating 3' termini of tRNAs. A 3'-hydroxy group is left at the tRNA terminus and a 5'-phosphoryl group is left at the trailer molecule.</text>
        <dbReference type="EC" id="3.1.26.11"/>
    </reaction>
</comment>
<reference evidence="14 15" key="1">
    <citation type="submission" date="2019-10" db="EMBL/GenBank/DDBJ databases">
        <authorList>
            <person name="Palmer J.M."/>
        </authorList>
    </citation>
    <scope>NUCLEOTIDE SEQUENCE [LARGE SCALE GENOMIC DNA]</scope>
    <source>
        <strain evidence="14 15">TWF696</strain>
    </source>
</reference>
<dbReference type="Proteomes" id="UP001375240">
    <property type="component" value="Unassembled WGS sequence"/>
</dbReference>
<dbReference type="GO" id="GO:0005739">
    <property type="term" value="C:mitochondrion"/>
    <property type="evidence" value="ECO:0007669"/>
    <property type="project" value="TreeGrafter"/>
</dbReference>
<dbReference type="AlphaFoldDB" id="A0AAV9UZT5"/>
<dbReference type="EMBL" id="JAVHNQ010000003">
    <property type="protein sequence ID" value="KAK6353152.1"/>
    <property type="molecule type" value="Genomic_DNA"/>
</dbReference>
<feature type="compositionally biased region" description="Basic residues" evidence="11">
    <location>
        <begin position="982"/>
        <end position="992"/>
    </location>
</feature>
<feature type="domain" description="Metallo-beta-lactamase" evidence="12">
    <location>
        <begin position="611"/>
        <end position="830"/>
    </location>
</feature>
<dbReference type="InterPro" id="IPR027794">
    <property type="entry name" value="tRNase_Z_dom"/>
</dbReference>
<evidence type="ECO:0000256" key="11">
    <source>
        <dbReference type="SAM" id="MobiDB-lite"/>
    </source>
</evidence>
<accession>A0AAV9UZT5</accession>
<dbReference type="InterPro" id="IPR036866">
    <property type="entry name" value="RibonucZ/Hydroxyglut_hydro"/>
</dbReference>
<gene>
    <name evidence="14" type="ORF">TWF696_005141</name>
</gene>
<keyword evidence="7" id="KW-0479">Metal-binding</keyword>
<evidence type="ECO:0000313" key="14">
    <source>
        <dbReference type="EMBL" id="KAK6353152.1"/>
    </source>
</evidence>
<keyword evidence="10" id="KW-0862">Zinc</keyword>
<evidence type="ECO:0000259" key="12">
    <source>
        <dbReference type="Pfam" id="PF12706"/>
    </source>
</evidence>
<keyword evidence="9" id="KW-0378">Hydrolase</keyword>
<protein>
    <recommendedName>
        <fullName evidence="4">ribonuclease Z</fullName>
        <ecNumber evidence="4">3.1.26.11</ecNumber>
    </recommendedName>
</protein>
<evidence type="ECO:0000256" key="2">
    <source>
        <dbReference type="ARBA" id="ARBA00001947"/>
    </source>
</evidence>
<feature type="compositionally biased region" description="Basic and acidic residues" evidence="11">
    <location>
        <begin position="234"/>
        <end position="245"/>
    </location>
</feature>
<dbReference type="SUPFAM" id="SSF56281">
    <property type="entry name" value="Metallo-hydrolase/oxidoreductase"/>
    <property type="match status" value="2"/>
</dbReference>
<dbReference type="PANTHER" id="PTHR12553">
    <property type="entry name" value="ZINC PHOSPHODIESTERASE ELAC PROTEIN 2"/>
    <property type="match status" value="1"/>
</dbReference>
<dbReference type="GO" id="GO:0042781">
    <property type="term" value="F:3'-tRNA processing endoribonuclease activity"/>
    <property type="evidence" value="ECO:0007669"/>
    <property type="project" value="UniProtKB-EC"/>
</dbReference>
<evidence type="ECO:0000256" key="6">
    <source>
        <dbReference type="ARBA" id="ARBA00022722"/>
    </source>
</evidence>
<name>A0AAV9UZT5_9PEZI</name>
<dbReference type="GO" id="GO:1990180">
    <property type="term" value="P:mitochondrial tRNA 3'-end processing"/>
    <property type="evidence" value="ECO:0007669"/>
    <property type="project" value="TreeGrafter"/>
</dbReference>
<feature type="compositionally biased region" description="Low complexity" evidence="11">
    <location>
        <begin position="967"/>
        <end position="981"/>
    </location>
</feature>
<comment type="cofactor">
    <cofactor evidence="2">
        <name>Zn(2+)</name>
        <dbReference type="ChEBI" id="CHEBI:29105"/>
    </cofactor>
</comment>
<evidence type="ECO:0000256" key="9">
    <source>
        <dbReference type="ARBA" id="ARBA00022801"/>
    </source>
</evidence>
<keyword evidence="8" id="KW-0255">Endonuclease</keyword>
<evidence type="ECO:0000256" key="4">
    <source>
        <dbReference type="ARBA" id="ARBA00012477"/>
    </source>
</evidence>
<dbReference type="CDD" id="cd07718">
    <property type="entry name" value="RNaseZ_ELAC1_ELAC2-C-term-like_MBL-fold"/>
    <property type="match status" value="1"/>
</dbReference>
<evidence type="ECO:0000256" key="8">
    <source>
        <dbReference type="ARBA" id="ARBA00022759"/>
    </source>
</evidence>
<dbReference type="GO" id="GO:0046872">
    <property type="term" value="F:metal ion binding"/>
    <property type="evidence" value="ECO:0007669"/>
    <property type="project" value="UniProtKB-KW"/>
</dbReference>
<sequence>MKAYVELVTIPSHDNQSTLMLLHFDERRYMFGQVAEGTQRLITENAVRMTRVSEIFLSGTTEWRNNGGLTGLLLTTGDMKIAKATQQAQPKDLSKYMVLGRDGTKINPNPPPAEPETLTVHGGKNILHTIATARNFVFRENCGIEFREFDFVKGDNQYKDSFVTVTPLRAFPRAGEGQTGAAEEEKLREMDDLDLGSRPQLEKLVHAMWNSQPGSLKVYQDDEDYVISLLSRLKDDEERQRHEKSPSSQKNTAATDADGESPPKRQKLSEDQKDGNEATWDGILGDEPKKPAKSSKPLEFPANRPLRRPWPATVTRALPGTLPSVASLSYMVGIARQRGKFLMDKVKEFGIKAGPDFRILSEGGSVTLENGTVIHSHQCLGPPRSIDGVAFLDVPNESYLEPTIENVLRWREERKANDEHDGIGIWVWAVGPDLERNKRLLDFIGTLEGKHMMNSRTSPFDNLSLRGSSQQLARLNLLSEEAFRLPCPDFNHHGPADELAPEEDGQFVRARDSLILDIAPTPGIATYKTHARFDHQIVQEEAKTELGDGAYWKAVQEVQSQIKEEEASREIPPSATDEVELIPLGTGSSAPSKYRNVSSTVVTIPQVGHMLLDCGEATLNQLRRTYGNSGLPDFMKDLKIVYISHLHADHHLGTVSVLKQWYQTTFNGNEAIAKLYIVAPHKFLNILEEYSQIEDFGLEHITFIPCETVLIEGDRPEETAVPDVLQRVEDMKATVPLEKVETALAVHCRSSFTVAFTFKKPTEFKVAYSGDTRPTKGFAKIGRNCTVLVHEATFNDELIAEAVAKKHCTTSEAIQAGKDMDAKHLLLTHFSQRYPKLPKLETQASSYADENPLCDPVMEAPEGKEARQLARPGDIRIEVKNKRPVVSKPDTEDAMEIGFAFDLMRVKLKDFWKLEKFIPALQLLFKEEEKLEDSAEKPEAPPKKQKQKDGKQKQKSEKPKQGDSKQKQGSPKQGGQEQNKQGKGKIRSRKGSQQKNDDTGDQPKRRSQE</sequence>
<feature type="compositionally biased region" description="Basic and acidic residues" evidence="11">
    <location>
        <begin position="995"/>
        <end position="1009"/>
    </location>
</feature>
<dbReference type="Gene3D" id="3.60.15.10">
    <property type="entry name" value="Ribonuclease Z/Hydroxyacylglutathione hydrolase-like"/>
    <property type="match status" value="2"/>
</dbReference>
<keyword evidence="5" id="KW-0819">tRNA processing</keyword>
<feature type="compositionally biased region" description="Basic and acidic residues" evidence="11">
    <location>
        <begin position="932"/>
        <end position="966"/>
    </location>
</feature>
<keyword evidence="6" id="KW-0540">Nuclease</keyword>
<organism evidence="14 15">
    <name type="scientific">Orbilia brochopaga</name>
    <dbReference type="NCBI Taxonomy" id="3140254"/>
    <lineage>
        <taxon>Eukaryota</taxon>
        <taxon>Fungi</taxon>
        <taxon>Dikarya</taxon>
        <taxon>Ascomycota</taxon>
        <taxon>Pezizomycotina</taxon>
        <taxon>Orbiliomycetes</taxon>
        <taxon>Orbiliales</taxon>
        <taxon>Orbiliaceae</taxon>
        <taxon>Orbilia</taxon>
    </lineage>
</organism>
<dbReference type="InterPro" id="IPR047151">
    <property type="entry name" value="RNZ2-like"/>
</dbReference>
<dbReference type="EC" id="3.1.26.11" evidence="4"/>
<evidence type="ECO:0000256" key="10">
    <source>
        <dbReference type="ARBA" id="ARBA00022833"/>
    </source>
</evidence>
<dbReference type="PANTHER" id="PTHR12553:SF49">
    <property type="entry name" value="ZINC PHOSPHODIESTERASE ELAC PROTEIN 2"/>
    <property type="match status" value="1"/>
</dbReference>
<keyword evidence="15" id="KW-1185">Reference proteome</keyword>
<evidence type="ECO:0000259" key="13">
    <source>
        <dbReference type="Pfam" id="PF13691"/>
    </source>
</evidence>
<evidence type="ECO:0000313" key="15">
    <source>
        <dbReference type="Proteomes" id="UP001375240"/>
    </source>
</evidence>
<feature type="domain" description="tRNase Z endonuclease" evidence="13">
    <location>
        <begin position="7"/>
        <end position="68"/>
    </location>
</feature>
<feature type="region of interest" description="Disordered" evidence="11">
    <location>
        <begin position="932"/>
        <end position="1009"/>
    </location>
</feature>
<feature type="region of interest" description="Disordered" evidence="11">
    <location>
        <begin position="174"/>
        <end position="195"/>
    </location>
</feature>
<dbReference type="InterPro" id="IPR001279">
    <property type="entry name" value="Metallo-B-lactamas"/>
</dbReference>
<evidence type="ECO:0000256" key="5">
    <source>
        <dbReference type="ARBA" id="ARBA00022694"/>
    </source>
</evidence>
<evidence type="ECO:0000256" key="3">
    <source>
        <dbReference type="ARBA" id="ARBA00007823"/>
    </source>
</evidence>